<feature type="compositionally biased region" description="Basic and acidic residues" evidence="8">
    <location>
        <begin position="180"/>
        <end position="202"/>
    </location>
</feature>
<keyword evidence="3 9" id="KW-0732">Signal</keyword>
<dbReference type="Gene3D" id="4.10.800.10">
    <property type="entry name" value="Thyroglobulin type-1"/>
    <property type="match status" value="1"/>
</dbReference>
<proteinExistence type="predicted"/>
<evidence type="ECO:0000256" key="9">
    <source>
        <dbReference type="SAM" id="SignalP"/>
    </source>
</evidence>
<keyword evidence="13" id="KW-1185">Reference proteome</keyword>
<dbReference type="InterPro" id="IPR011992">
    <property type="entry name" value="EF-hand-dom_pair"/>
</dbReference>
<reference evidence="12" key="1">
    <citation type="submission" date="2022-11" db="EMBL/GenBank/DDBJ databases">
        <title>Centuries of genome instability and evolution in soft-shell clam transmissible cancer (bioRxiv).</title>
        <authorList>
            <person name="Hart S.F.M."/>
            <person name="Yonemitsu M.A."/>
            <person name="Giersch R.M."/>
            <person name="Beal B.F."/>
            <person name="Arriagada G."/>
            <person name="Davis B.W."/>
            <person name="Ostrander E.A."/>
            <person name="Goff S.P."/>
            <person name="Metzger M.J."/>
        </authorList>
    </citation>
    <scope>NUCLEOTIDE SEQUENCE</scope>
    <source>
        <strain evidence="12">MELC-2E11</strain>
        <tissue evidence="12">Siphon/mantle</tissue>
    </source>
</reference>
<gene>
    <name evidence="12" type="ORF">MAR_028962</name>
</gene>
<evidence type="ECO:0000256" key="7">
    <source>
        <dbReference type="PROSITE-ProRule" id="PRU00500"/>
    </source>
</evidence>
<dbReference type="CDD" id="cd00191">
    <property type="entry name" value="TY"/>
    <property type="match status" value="1"/>
</dbReference>
<evidence type="ECO:0000256" key="5">
    <source>
        <dbReference type="ARBA" id="ARBA00023157"/>
    </source>
</evidence>
<dbReference type="InterPro" id="IPR036857">
    <property type="entry name" value="Thyroglobulin_1_sf"/>
</dbReference>
<evidence type="ECO:0000313" key="13">
    <source>
        <dbReference type="Proteomes" id="UP001164746"/>
    </source>
</evidence>
<evidence type="ECO:0000313" key="12">
    <source>
        <dbReference type="EMBL" id="WAQ96272.1"/>
    </source>
</evidence>
<dbReference type="PROSITE" id="PS51162">
    <property type="entry name" value="THYROGLOBULIN_1_2"/>
    <property type="match status" value="1"/>
</dbReference>
<feature type="domain" description="EF-hand" evidence="10">
    <location>
        <begin position="332"/>
        <end position="367"/>
    </location>
</feature>
<feature type="disulfide bond" evidence="7">
    <location>
        <begin position="395"/>
        <end position="402"/>
    </location>
</feature>
<evidence type="ECO:0000256" key="8">
    <source>
        <dbReference type="SAM" id="MobiDB-lite"/>
    </source>
</evidence>
<evidence type="ECO:0000256" key="1">
    <source>
        <dbReference type="ARBA" id="ARBA00004613"/>
    </source>
</evidence>
<feature type="domain" description="Thyroglobulin type-1" evidence="11">
    <location>
        <begin position="365"/>
        <end position="423"/>
    </location>
</feature>
<evidence type="ECO:0000256" key="4">
    <source>
        <dbReference type="ARBA" id="ARBA00022837"/>
    </source>
</evidence>
<comment type="subcellular location">
    <subcellularLocation>
        <location evidence="1">Secreted</location>
    </subcellularLocation>
</comment>
<dbReference type="Pfam" id="PF10591">
    <property type="entry name" value="SPARC_Ca_bdg"/>
    <property type="match status" value="1"/>
</dbReference>
<keyword evidence="5 7" id="KW-1015">Disulfide bond</keyword>
<accession>A0ABY7DHT8</accession>
<protein>
    <submittedName>
        <fullName evidence="12">TICN2-like protein</fullName>
    </submittedName>
</protein>
<evidence type="ECO:0000259" key="10">
    <source>
        <dbReference type="PROSITE" id="PS50222"/>
    </source>
</evidence>
<organism evidence="12 13">
    <name type="scientific">Mya arenaria</name>
    <name type="common">Soft-shell clam</name>
    <dbReference type="NCBI Taxonomy" id="6604"/>
    <lineage>
        <taxon>Eukaryota</taxon>
        <taxon>Metazoa</taxon>
        <taxon>Spiralia</taxon>
        <taxon>Lophotrochozoa</taxon>
        <taxon>Mollusca</taxon>
        <taxon>Bivalvia</taxon>
        <taxon>Autobranchia</taxon>
        <taxon>Heteroconchia</taxon>
        <taxon>Euheterodonta</taxon>
        <taxon>Imparidentia</taxon>
        <taxon>Neoheterodontei</taxon>
        <taxon>Myida</taxon>
        <taxon>Myoidea</taxon>
        <taxon>Myidae</taxon>
        <taxon>Mya</taxon>
    </lineage>
</organism>
<dbReference type="SMART" id="SM00211">
    <property type="entry name" value="TY"/>
    <property type="match status" value="1"/>
</dbReference>
<dbReference type="PANTHER" id="PTHR13866:SF14">
    <property type="entry name" value="BM-40"/>
    <property type="match status" value="1"/>
</dbReference>
<comment type="caution">
    <text evidence="7">Lacks conserved residue(s) required for the propagation of feature annotation.</text>
</comment>
<dbReference type="PROSITE" id="PS00018">
    <property type="entry name" value="EF_HAND_1"/>
    <property type="match status" value="1"/>
</dbReference>
<name>A0ABY7DHT8_MYAAR</name>
<dbReference type="SUPFAM" id="SSF57610">
    <property type="entry name" value="Thyroglobulin type-1 domain"/>
    <property type="match status" value="1"/>
</dbReference>
<dbReference type="PANTHER" id="PTHR13866">
    <property type="entry name" value="SPARC OSTEONECTIN"/>
    <property type="match status" value="1"/>
</dbReference>
<keyword evidence="6" id="KW-0325">Glycoprotein</keyword>
<feature type="signal peptide" evidence="9">
    <location>
        <begin position="1"/>
        <end position="19"/>
    </location>
</feature>
<dbReference type="InterPro" id="IPR002048">
    <property type="entry name" value="EF_hand_dom"/>
</dbReference>
<evidence type="ECO:0000259" key="11">
    <source>
        <dbReference type="PROSITE" id="PS51162"/>
    </source>
</evidence>
<dbReference type="Pfam" id="PF00086">
    <property type="entry name" value="Thyroglobulin_1"/>
    <property type="match status" value="1"/>
</dbReference>
<evidence type="ECO:0000256" key="3">
    <source>
        <dbReference type="ARBA" id="ARBA00022729"/>
    </source>
</evidence>
<feature type="region of interest" description="Disordered" evidence="8">
    <location>
        <begin position="171"/>
        <end position="202"/>
    </location>
</feature>
<keyword evidence="4" id="KW-0106">Calcium</keyword>
<evidence type="ECO:0000256" key="2">
    <source>
        <dbReference type="ARBA" id="ARBA00022525"/>
    </source>
</evidence>
<feature type="chain" id="PRO_5046998261" evidence="9">
    <location>
        <begin position="20"/>
        <end position="435"/>
    </location>
</feature>
<dbReference type="Gene3D" id="1.10.238.10">
    <property type="entry name" value="EF-hand"/>
    <property type="match status" value="1"/>
</dbReference>
<keyword evidence="2" id="KW-0964">Secreted</keyword>
<dbReference type="Proteomes" id="UP001164746">
    <property type="component" value="Chromosome 2"/>
</dbReference>
<evidence type="ECO:0000256" key="6">
    <source>
        <dbReference type="ARBA" id="ARBA00023180"/>
    </source>
</evidence>
<dbReference type="InterPro" id="IPR018247">
    <property type="entry name" value="EF_Hand_1_Ca_BS"/>
</dbReference>
<dbReference type="EMBL" id="CP111013">
    <property type="protein sequence ID" value="WAQ96272.1"/>
    <property type="molecule type" value="Genomic_DNA"/>
</dbReference>
<dbReference type="PROSITE" id="PS50222">
    <property type="entry name" value="EF_HAND_2"/>
    <property type="match status" value="1"/>
</dbReference>
<sequence>MKSLLLAGLLLVCLVVVTGKKGKDIQDLKNKSVKKIHSNTHDRPGHSRNGRYHKRLRGSHLMLREGGLKSLHNDAWKDLPKKNKDCKTKKCGHKEFCLVNPQNGDEKCISRKQFKKGRRLFTQYHKEKEFLRQDRKHVTVSPVTKGDQLLKEAEHMKDVYDLVHDTKMESHHKHHKHLKNKSERKPELNHIEEGKTNSEECRPSEMYELRERLVGWFVMLHTESRQRHHMKNKDLEKKNPHLSISTHGDVFGAIDKKRANGMLGKDVKKHFLEMETKSKKVKRSTHNAMQIETETHHHCKCSKSAMWEFHKLDEESDHHLTHPELARMESLKREPCLKALFMSCDTDKDGLMSQGEWCCCMANTIPPCAEKKRLTDPAVWDVRCDKEGFFEREQCHEKTGYCWCVDLNGNEIHGTKQHGSAHCGKYDPNGHLFKA</sequence>
<dbReference type="SUPFAM" id="SSF47473">
    <property type="entry name" value="EF-hand"/>
    <property type="match status" value="1"/>
</dbReference>
<dbReference type="InterPro" id="IPR019577">
    <property type="entry name" value="SPARC/Testican_Ca-bd-dom"/>
</dbReference>
<dbReference type="InterPro" id="IPR000716">
    <property type="entry name" value="Thyroglobulin_1"/>
</dbReference>